<gene>
    <name evidence="2" type="ordered locus">P9515_10611</name>
</gene>
<dbReference type="KEGG" id="pmc:P9515_10611"/>
<evidence type="ECO:0000256" key="1">
    <source>
        <dbReference type="SAM" id="Phobius"/>
    </source>
</evidence>
<reference evidence="2 3" key="1">
    <citation type="journal article" date="2007" name="PLoS Genet.">
        <title>Patterns and implications of gene gain and loss in the evolution of Prochlorococcus.</title>
        <authorList>
            <person name="Kettler G.C."/>
            <person name="Martiny A.C."/>
            <person name="Huang K."/>
            <person name="Zucker J."/>
            <person name="Coleman M.L."/>
            <person name="Rodrigue S."/>
            <person name="Chen F."/>
            <person name="Lapidus A."/>
            <person name="Ferriera S."/>
            <person name="Johnson J."/>
            <person name="Steglich C."/>
            <person name="Church G.M."/>
            <person name="Richardson P."/>
            <person name="Chisholm S.W."/>
        </authorList>
    </citation>
    <scope>NUCLEOTIDE SEQUENCE [LARGE SCALE GENOMIC DNA]</scope>
    <source>
        <strain evidence="2 3">MIT 9515</strain>
    </source>
</reference>
<sequence>MMIIFLNSAIDLKIFSPTEPVGIIILFVGLIFSGMIFYIIYAVSTNKESLEDKKIRNEREINQQKRIGKLFPKKK</sequence>
<organism evidence="2 3">
    <name type="scientific">Prochlorococcus marinus (strain MIT 9515)</name>
    <dbReference type="NCBI Taxonomy" id="167542"/>
    <lineage>
        <taxon>Bacteria</taxon>
        <taxon>Bacillati</taxon>
        <taxon>Cyanobacteriota</taxon>
        <taxon>Cyanophyceae</taxon>
        <taxon>Synechococcales</taxon>
        <taxon>Prochlorococcaceae</taxon>
        <taxon>Prochlorococcus</taxon>
    </lineage>
</organism>
<proteinExistence type="predicted"/>
<dbReference type="Proteomes" id="UP000001589">
    <property type="component" value="Chromosome"/>
</dbReference>
<dbReference type="HOGENOM" id="CLU_199779_0_0_3"/>
<dbReference type="EMBL" id="CP000552">
    <property type="protein sequence ID" value="ABM72268.1"/>
    <property type="molecule type" value="Genomic_DNA"/>
</dbReference>
<name>A2BWV7_PROM5</name>
<accession>A2BWV7</accession>
<evidence type="ECO:0000313" key="3">
    <source>
        <dbReference type="Proteomes" id="UP000001589"/>
    </source>
</evidence>
<feature type="transmembrane region" description="Helical" evidence="1">
    <location>
        <begin position="20"/>
        <end position="43"/>
    </location>
</feature>
<keyword evidence="1" id="KW-0472">Membrane</keyword>
<dbReference type="AlphaFoldDB" id="A2BWV7"/>
<dbReference type="STRING" id="167542.P9515_10611"/>
<keyword evidence="1" id="KW-0812">Transmembrane</keyword>
<protein>
    <submittedName>
        <fullName evidence="2">Uncharacterized protein</fullName>
    </submittedName>
</protein>
<dbReference type="eggNOG" id="ENOG5030RIJ">
    <property type="taxonomic scope" value="Bacteria"/>
</dbReference>
<evidence type="ECO:0000313" key="2">
    <source>
        <dbReference type="EMBL" id="ABM72268.1"/>
    </source>
</evidence>
<keyword evidence="1" id="KW-1133">Transmembrane helix</keyword>